<protein>
    <submittedName>
        <fullName evidence="2 4">Uncharacterized protein</fullName>
    </submittedName>
</protein>
<gene>
    <name evidence="2" type="ORF">ASIM_LOCUS4930</name>
</gene>
<evidence type="ECO:0000313" key="4">
    <source>
        <dbReference type="WBParaSite" id="ASIM_0000513401-mRNA-1"/>
    </source>
</evidence>
<feature type="compositionally biased region" description="Polar residues" evidence="1">
    <location>
        <begin position="1"/>
        <end position="14"/>
    </location>
</feature>
<feature type="compositionally biased region" description="Polar residues" evidence="1">
    <location>
        <begin position="21"/>
        <end position="37"/>
    </location>
</feature>
<proteinExistence type="predicted"/>
<name>A0A0M3JC05_ANISI</name>
<feature type="region of interest" description="Disordered" evidence="1">
    <location>
        <begin position="1"/>
        <end position="37"/>
    </location>
</feature>
<organism evidence="4">
    <name type="scientific">Anisakis simplex</name>
    <name type="common">Herring worm</name>
    <dbReference type="NCBI Taxonomy" id="6269"/>
    <lineage>
        <taxon>Eukaryota</taxon>
        <taxon>Metazoa</taxon>
        <taxon>Ecdysozoa</taxon>
        <taxon>Nematoda</taxon>
        <taxon>Chromadorea</taxon>
        <taxon>Rhabditida</taxon>
        <taxon>Spirurina</taxon>
        <taxon>Ascaridomorpha</taxon>
        <taxon>Ascaridoidea</taxon>
        <taxon>Anisakidae</taxon>
        <taxon>Anisakis</taxon>
        <taxon>Anisakis simplex complex</taxon>
    </lineage>
</organism>
<dbReference type="WBParaSite" id="ASIM_0000513401-mRNA-1">
    <property type="protein sequence ID" value="ASIM_0000513401-mRNA-1"/>
    <property type="gene ID" value="ASIM_0000513401"/>
</dbReference>
<dbReference type="Proteomes" id="UP000267096">
    <property type="component" value="Unassembled WGS sequence"/>
</dbReference>
<evidence type="ECO:0000313" key="2">
    <source>
        <dbReference type="EMBL" id="VDK24746.1"/>
    </source>
</evidence>
<dbReference type="OrthoDB" id="5865666at2759"/>
<reference evidence="4" key="1">
    <citation type="submission" date="2017-02" db="UniProtKB">
        <authorList>
            <consortium name="WormBaseParasite"/>
        </authorList>
    </citation>
    <scope>IDENTIFICATION</scope>
</reference>
<reference evidence="2 3" key="2">
    <citation type="submission" date="2018-11" db="EMBL/GenBank/DDBJ databases">
        <authorList>
            <consortium name="Pathogen Informatics"/>
        </authorList>
    </citation>
    <scope>NUCLEOTIDE SEQUENCE [LARGE SCALE GENOMIC DNA]</scope>
</reference>
<dbReference type="EMBL" id="UYRR01009165">
    <property type="protein sequence ID" value="VDK24746.1"/>
    <property type="molecule type" value="Genomic_DNA"/>
</dbReference>
<sequence>MTANGTDGQSTMTAQGGGVGSSSALTSANMQVNGDRSNQDFHSASDFSFPLMVEAKSLHFLNIYTLEIAIIETIIVSLT</sequence>
<dbReference type="AlphaFoldDB" id="A0A0M3JC05"/>
<evidence type="ECO:0000313" key="3">
    <source>
        <dbReference type="Proteomes" id="UP000267096"/>
    </source>
</evidence>
<evidence type="ECO:0000256" key="1">
    <source>
        <dbReference type="SAM" id="MobiDB-lite"/>
    </source>
</evidence>
<keyword evidence="3" id="KW-1185">Reference proteome</keyword>
<accession>A0A0M3JC05</accession>